<reference evidence="2" key="1">
    <citation type="submission" date="2020-05" db="EMBL/GenBank/DDBJ databases">
        <authorList>
            <person name="Chiriac C."/>
            <person name="Salcher M."/>
            <person name="Ghai R."/>
            <person name="Kavagutti S V."/>
        </authorList>
    </citation>
    <scope>NUCLEOTIDE SEQUENCE</scope>
</reference>
<proteinExistence type="predicted"/>
<feature type="compositionally biased region" description="Polar residues" evidence="1">
    <location>
        <begin position="570"/>
        <end position="583"/>
    </location>
</feature>
<evidence type="ECO:0008006" key="3">
    <source>
        <dbReference type="Google" id="ProtNLM"/>
    </source>
</evidence>
<gene>
    <name evidence="2" type="ORF">UFOVP999_18</name>
</gene>
<sequence length="583" mass="64045">MLSIDQVSARIASLRHRARQQTSRQQDVLAVRQGRIAEVYPTFFPEGVDQNVVANFIDVVARDLSEVMAPLPAINCSAASQVSDRARQFADKRTRIAANYFQNSDLQVQMYTGADMYITYGFLPFCIELDEEAKIPRIRIENPMGAFPEFDRYGRCVAFAKVYKLTLGELVSQFPEFEVTILGKDRYEQDLNHSIEMVRYHDKEQSLIYLPQRNNLVLSQANNPLGKMMIVVAKRPSVDGEMRGQFDDVLGIQLLRNRFALLAMEAAEKSVQAPIVVPQDVQEMQFGGDGIIRTNNPAGVRRVELNIPQGAFTEQEILNQELRVGTRYPEARTGNSDASIITGQGVQALMGGFDTQIKSAQAIFASTFKQVISLCFEVDEMFFNEQKTIRGVDAGSPFSVDYLPSKDIKGDYSADVRYGMLAGLNPAQGLIFMLQALGGKLISKDLAMRELPFGVNVTQEQEKIEIEEMRNGLIGGLQAYSQAIPQMAASGQDPTEVIQRIADVIKARQKGKAIEDIIEEVFAPQVPPAGLAQPVEPSSPAPGEPPVGGLPQGGTPPDMQTLLSSLSSSGVGTASARTNLSRG</sequence>
<dbReference type="EMBL" id="LR796947">
    <property type="protein sequence ID" value="CAB4177276.1"/>
    <property type="molecule type" value="Genomic_DNA"/>
</dbReference>
<name>A0A6J5Q4L1_9CAUD</name>
<organism evidence="2">
    <name type="scientific">uncultured Caudovirales phage</name>
    <dbReference type="NCBI Taxonomy" id="2100421"/>
    <lineage>
        <taxon>Viruses</taxon>
        <taxon>Duplodnaviria</taxon>
        <taxon>Heunggongvirae</taxon>
        <taxon>Uroviricota</taxon>
        <taxon>Caudoviricetes</taxon>
        <taxon>Peduoviridae</taxon>
        <taxon>Maltschvirus</taxon>
        <taxon>Maltschvirus maltsch</taxon>
    </lineage>
</organism>
<evidence type="ECO:0000313" key="2">
    <source>
        <dbReference type="EMBL" id="CAB4177276.1"/>
    </source>
</evidence>
<evidence type="ECO:0000256" key="1">
    <source>
        <dbReference type="SAM" id="MobiDB-lite"/>
    </source>
</evidence>
<accession>A0A6J5Q4L1</accession>
<protein>
    <recommendedName>
        <fullName evidence="3">Portal protein</fullName>
    </recommendedName>
</protein>
<feature type="region of interest" description="Disordered" evidence="1">
    <location>
        <begin position="528"/>
        <end position="583"/>
    </location>
</feature>